<dbReference type="InterPro" id="IPR028098">
    <property type="entry name" value="Glyco_trans_4-like_N"/>
</dbReference>
<keyword evidence="2" id="KW-0808">Transferase</keyword>
<proteinExistence type="predicted"/>
<dbReference type="PANTHER" id="PTHR12526:SF630">
    <property type="entry name" value="GLYCOSYLTRANSFERASE"/>
    <property type="match status" value="1"/>
</dbReference>
<dbReference type="EMBL" id="SNAA01000007">
    <property type="protein sequence ID" value="TDL79862.1"/>
    <property type="molecule type" value="Genomic_DNA"/>
</dbReference>
<protein>
    <submittedName>
        <fullName evidence="2">Glycosyltransferase family 1 protein</fullName>
    </submittedName>
</protein>
<reference evidence="2 3" key="1">
    <citation type="submission" date="2019-03" db="EMBL/GenBank/DDBJ databases">
        <title>Primorskyibacter sp. SS33 isolated from sediments.</title>
        <authorList>
            <person name="Xunke S."/>
        </authorList>
    </citation>
    <scope>NUCLEOTIDE SEQUENCE [LARGE SCALE GENOMIC DNA]</scope>
    <source>
        <strain evidence="2 3">SS33</strain>
    </source>
</reference>
<dbReference type="GO" id="GO:0016757">
    <property type="term" value="F:glycosyltransferase activity"/>
    <property type="evidence" value="ECO:0007669"/>
    <property type="project" value="UniProtKB-ARBA"/>
</dbReference>
<feature type="domain" description="Glycosyltransferase subfamily 4-like N-terminal" evidence="1">
    <location>
        <begin position="13"/>
        <end position="175"/>
    </location>
</feature>
<dbReference type="RefSeq" id="WP_133396587.1">
    <property type="nucleotide sequence ID" value="NZ_SNAA01000007.1"/>
</dbReference>
<dbReference type="Pfam" id="PF13439">
    <property type="entry name" value="Glyco_transf_4"/>
    <property type="match status" value="1"/>
</dbReference>
<gene>
    <name evidence="2" type="ORF">E2L08_08220</name>
</gene>
<evidence type="ECO:0000259" key="1">
    <source>
        <dbReference type="Pfam" id="PF13439"/>
    </source>
</evidence>
<evidence type="ECO:0000313" key="2">
    <source>
        <dbReference type="EMBL" id="TDL79862.1"/>
    </source>
</evidence>
<dbReference type="PANTHER" id="PTHR12526">
    <property type="entry name" value="GLYCOSYLTRANSFERASE"/>
    <property type="match status" value="1"/>
</dbReference>
<dbReference type="OrthoDB" id="7527790at2"/>
<dbReference type="AlphaFoldDB" id="A0A4R6AAG0"/>
<name>A0A4R6AAG0_9RHOB</name>
<organism evidence="2 3">
    <name type="scientific">Palleronia sediminis</name>
    <dbReference type="NCBI Taxonomy" id="2547833"/>
    <lineage>
        <taxon>Bacteria</taxon>
        <taxon>Pseudomonadati</taxon>
        <taxon>Pseudomonadota</taxon>
        <taxon>Alphaproteobacteria</taxon>
        <taxon>Rhodobacterales</taxon>
        <taxon>Roseobacteraceae</taxon>
        <taxon>Palleronia</taxon>
    </lineage>
</organism>
<dbReference type="Gene3D" id="3.40.50.2000">
    <property type="entry name" value="Glycogen Phosphorylase B"/>
    <property type="match status" value="2"/>
</dbReference>
<sequence>MHIVHVLTRLARGGAEENTLATAEWQAAAGHCVTVIHGGRAECPVPRGVAAAACAPLVHPVAPRADLAALRALRRLYRDLGPDVIHTHQSKAGILGRLAADAAPGAIVIHGIHIVPFESVGTGPAALFRGAERLAARRTHGFIAVTDAAACAYVDAGIAPREKVAVVRSGMDLARFRGAAPPQDAAALSGRVPGGARRPLAVMLASFEPRKRQAALIAAIARRGAGALGGLRLVLAGDGPERAAVARLIATHGLAEHVVLAGHRDDPERLLAIADLSVLVSAREGLPRAAVQSLAAGRPVVSTALPGLAELVHDGRNGVLCGPDDMDGVVTALGRIARDRALWRRLAAGAAATDVSDWALDLLGRRTTEAYARFAPALRRAA</sequence>
<keyword evidence="3" id="KW-1185">Reference proteome</keyword>
<evidence type="ECO:0000313" key="3">
    <source>
        <dbReference type="Proteomes" id="UP000295701"/>
    </source>
</evidence>
<comment type="caution">
    <text evidence="2">The sequence shown here is derived from an EMBL/GenBank/DDBJ whole genome shotgun (WGS) entry which is preliminary data.</text>
</comment>
<dbReference type="Pfam" id="PF13692">
    <property type="entry name" value="Glyco_trans_1_4"/>
    <property type="match status" value="1"/>
</dbReference>
<dbReference type="SUPFAM" id="SSF53756">
    <property type="entry name" value="UDP-Glycosyltransferase/glycogen phosphorylase"/>
    <property type="match status" value="1"/>
</dbReference>
<accession>A0A4R6AAG0</accession>
<dbReference type="Proteomes" id="UP000295701">
    <property type="component" value="Unassembled WGS sequence"/>
</dbReference>